<gene>
    <name evidence="1" type="ORF">SCF082_LOCUS5736</name>
</gene>
<protein>
    <submittedName>
        <fullName evidence="1">Uncharacterized protein</fullName>
    </submittedName>
</protein>
<name>A0ABP0I9M2_9DINO</name>
<sequence>MEKFHRVLQVTDLKAVPQLDGAYRLLASQTKVSSDDIQTVVYCDCTKFGVMSQPEVNAIGEFLEKTLFRNPYRSVAIILPPLLYGSTAGGSLRSDWRKIEDKLVNNCRIELRNFVVNLDMQDIHKNRELPAAYLCWIAVPDSTLPNKGTAHRALRSGAEPAPAQVNVFCSSDLWQRQALHPAQYPVALQEKEFVVPGENFVSYDGRRNLTDLQETAQWLGGTDEKKIKPTLIIHPTAYDGAVELAAVSLGMMSISCTANHIYWKTAVEMVKTSLLQAWKDGKSPMEKALPRYKKELPAEEIPASSEKPTLNLCQIVDSRLIMPRDIRQQFLCCPIWGGEWRAILQQFDKDWGCHSEDSDPQAPVVVAEGAGPACMPNEPSNLEKLKEKYGDPLAEIPVPENPAVLLLMTGPALFILAKESLVIKPSNGPVILHGAGTWLTNDKATKFENEHPGKAENGSDSSLMSLREALQKIERGGAVDYTVGGHRCERPPQVQQGQADDKFTISPDPDSPLLWRQTAVAMRNLKANNVASHFSYTQLAGSALQMVWRLRFYPGEKCVAAAKPLWYVSSDLEVDKDECKRLV</sequence>
<comment type="caution">
    <text evidence="1">The sequence shown here is derived from an EMBL/GenBank/DDBJ whole genome shotgun (WGS) entry which is preliminary data.</text>
</comment>
<evidence type="ECO:0000313" key="2">
    <source>
        <dbReference type="Proteomes" id="UP001642464"/>
    </source>
</evidence>
<keyword evidence="2" id="KW-1185">Reference proteome</keyword>
<dbReference type="EMBL" id="CAXAMM010003117">
    <property type="protein sequence ID" value="CAK8998687.1"/>
    <property type="molecule type" value="Genomic_DNA"/>
</dbReference>
<dbReference type="Proteomes" id="UP001642464">
    <property type="component" value="Unassembled WGS sequence"/>
</dbReference>
<proteinExistence type="predicted"/>
<accession>A0ABP0I9M2</accession>
<evidence type="ECO:0000313" key="1">
    <source>
        <dbReference type="EMBL" id="CAK8998687.1"/>
    </source>
</evidence>
<reference evidence="1 2" key="1">
    <citation type="submission" date="2024-02" db="EMBL/GenBank/DDBJ databases">
        <authorList>
            <person name="Chen Y."/>
            <person name="Shah S."/>
            <person name="Dougan E. K."/>
            <person name="Thang M."/>
            <person name="Chan C."/>
        </authorList>
    </citation>
    <scope>NUCLEOTIDE SEQUENCE [LARGE SCALE GENOMIC DNA]</scope>
</reference>
<organism evidence="1 2">
    <name type="scientific">Durusdinium trenchii</name>
    <dbReference type="NCBI Taxonomy" id="1381693"/>
    <lineage>
        <taxon>Eukaryota</taxon>
        <taxon>Sar</taxon>
        <taxon>Alveolata</taxon>
        <taxon>Dinophyceae</taxon>
        <taxon>Suessiales</taxon>
        <taxon>Symbiodiniaceae</taxon>
        <taxon>Durusdinium</taxon>
    </lineage>
</organism>